<sequence>MWLDSNLRVDVCPIPRSPLYPLQDE</sequence>
<evidence type="ECO:0000313" key="1">
    <source>
        <dbReference type="EMBL" id="MPC17591.1"/>
    </source>
</evidence>
<keyword evidence="2" id="KW-1185">Reference proteome</keyword>
<comment type="caution">
    <text evidence="1">The sequence shown here is derived from an EMBL/GenBank/DDBJ whole genome shotgun (WGS) entry which is preliminary data.</text>
</comment>
<protein>
    <submittedName>
        <fullName evidence="1">Uncharacterized protein</fullName>
    </submittedName>
</protein>
<proteinExistence type="predicted"/>
<accession>A0A5B7D8H4</accession>
<dbReference type="AlphaFoldDB" id="A0A5B7D8H4"/>
<organism evidence="1 2">
    <name type="scientific">Portunus trituberculatus</name>
    <name type="common">Swimming crab</name>
    <name type="synonym">Neptunus trituberculatus</name>
    <dbReference type="NCBI Taxonomy" id="210409"/>
    <lineage>
        <taxon>Eukaryota</taxon>
        <taxon>Metazoa</taxon>
        <taxon>Ecdysozoa</taxon>
        <taxon>Arthropoda</taxon>
        <taxon>Crustacea</taxon>
        <taxon>Multicrustacea</taxon>
        <taxon>Malacostraca</taxon>
        <taxon>Eumalacostraca</taxon>
        <taxon>Eucarida</taxon>
        <taxon>Decapoda</taxon>
        <taxon>Pleocyemata</taxon>
        <taxon>Brachyura</taxon>
        <taxon>Eubrachyura</taxon>
        <taxon>Portunoidea</taxon>
        <taxon>Portunidae</taxon>
        <taxon>Portuninae</taxon>
        <taxon>Portunus</taxon>
    </lineage>
</organism>
<dbReference type="Proteomes" id="UP000324222">
    <property type="component" value="Unassembled WGS sequence"/>
</dbReference>
<evidence type="ECO:0000313" key="2">
    <source>
        <dbReference type="Proteomes" id="UP000324222"/>
    </source>
</evidence>
<gene>
    <name evidence="1" type="ORF">E2C01_010453</name>
</gene>
<reference evidence="1 2" key="1">
    <citation type="submission" date="2019-05" db="EMBL/GenBank/DDBJ databases">
        <title>Another draft genome of Portunus trituberculatus and its Hox gene families provides insights of decapod evolution.</title>
        <authorList>
            <person name="Jeong J.-H."/>
            <person name="Song I."/>
            <person name="Kim S."/>
            <person name="Choi T."/>
            <person name="Kim D."/>
            <person name="Ryu S."/>
            <person name="Kim W."/>
        </authorList>
    </citation>
    <scope>NUCLEOTIDE SEQUENCE [LARGE SCALE GENOMIC DNA]</scope>
    <source>
        <tissue evidence="1">Muscle</tissue>
    </source>
</reference>
<dbReference type="EMBL" id="VSRR010000604">
    <property type="protein sequence ID" value="MPC17591.1"/>
    <property type="molecule type" value="Genomic_DNA"/>
</dbReference>
<name>A0A5B7D8H4_PORTR</name>